<accession>A0AAV9ZYU8</accession>
<proteinExistence type="predicted"/>
<feature type="region of interest" description="Disordered" evidence="1">
    <location>
        <begin position="422"/>
        <end position="445"/>
    </location>
</feature>
<name>A0AAV9ZYU8_9AGAR</name>
<sequence length="619" mass="69276">MNLEIRRFSGSSELEDRVQRAVPRRAGRGHRAFNEMRKFRTLPLTTTIVDSSRCLEWTLRLVNTSSTARRVCAHFEKTGSGLAVPQNSDSGISSSIDYGCAWHRGRFWSDWSRVATGGIQSRRPSTRLHAAMATYPYLDPPLSRPHLSLHPQPSDPEMMRSTTRTRTDVPVDFCNFRNFRLNGSVLRKSQDGLSIPTEVRKICLSVVLNSSIFLLFKSSNTHRFALPFAIQESNSDPFNAKLTFKLSFDEFVQYSAFPFDHSSPTSKLERVLTSAPSRFFLPFVLVLDTETMSLLYTPNTEPLPPFDSVRKVGEIYIAAVYLHHLPSSTQVPPQKLSSTSEFGAVSVSCQDWLNNQRWLACRDWVDLVQLIIGSLNGIASTSYSSITVRFRIHRVANELRYDKLLTWSRRVAATSSRRECARPSISRGVRASPKSYPRANRQRAGPLQHRVDVRRNDVGGIARRRAVGRNCLKGRVWKAELRRRECGKAGERVVDVGGDAGRRRQGDVGTLWAGRAVIATVGVEGVGRERRSGRRGSGGLSAEDDAWGSSRESSVCKCGRSGVDVGVGMRWVLWARWEAVGELGVERMKRNSEGGTQPRHGGGERRKSAVRHHGNLTIP</sequence>
<organism evidence="2 3">
    <name type="scientific">Favolaschia claudopus</name>
    <dbReference type="NCBI Taxonomy" id="2862362"/>
    <lineage>
        <taxon>Eukaryota</taxon>
        <taxon>Fungi</taxon>
        <taxon>Dikarya</taxon>
        <taxon>Basidiomycota</taxon>
        <taxon>Agaricomycotina</taxon>
        <taxon>Agaricomycetes</taxon>
        <taxon>Agaricomycetidae</taxon>
        <taxon>Agaricales</taxon>
        <taxon>Marasmiineae</taxon>
        <taxon>Mycenaceae</taxon>
        <taxon>Favolaschia</taxon>
    </lineage>
</organism>
<dbReference type="Proteomes" id="UP001362999">
    <property type="component" value="Unassembled WGS sequence"/>
</dbReference>
<dbReference type="AlphaFoldDB" id="A0AAV9ZYU8"/>
<feature type="region of interest" description="Disordered" evidence="1">
    <location>
        <begin position="528"/>
        <end position="553"/>
    </location>
</feature>
<feature type="region of interest" description="Disordered" evidence="1">
    <location>
        <begin position="588"/>
        <end position="619"/>
    </location>
</feature>
<dbReference type="EMBL" id="JAWWNJ010000100">
    <property type="protein sequence ID" value="KAK6995953.1"/>
    <property type="molecule type" value="Genomic_DNA"/>
</dbReference>
<keyword evidence="3" id="KW-1185">Reference proteome</keyword>
<evidence type="ECO:0000313" key="2">
    <source>
        <dbReference type="EMBL" id="KAK6995953.1"/>
    </source>
</evidence>
<comment type="caution">
    <text evidence="2">The sequence shown here is derived from an EMBL/GenBank/DDBJ whole genome shotgun (WGS) entry which is preliminary data.</text>
</comment>
<evidence type="ECO:0000256" key="1">
    <source>
        <dbReference type="SAM" id="MobiDB-lite"/>
    </source>
</evidence>
<reference evidence="2 3" key="1">
    <citation type="journal article" date="2024" name="J Genomics">
        <title>Draft genome sequencing and assembly of Favolaschia claudopus CIRM-BRFM 2984 isolated from oak limbs.</title>
        <authorList>
            <person name="Navarro D."/>
            <person name="Drula E."/>
            <person name="Chaduli D."/>
            <person name="Cazenave R."/>
            <person name="Ahrendt S."/>
            <person name="Wang J."/>
            <person name="Lipzen A."/>
            <person name="Daum C."/>
            <person name="Barry K."/>
            <person name="Grigoriev I.V."/>
            <person name="Favel A."/>
            <person name="Rosso M.N."/>
            <person name="Martin F."/>
        </authorList>
    </citation>
    <scope>NUCLEOTIDE SEQUENCE [LARGE SCALE GENOMIC DNA]</scope>
    <source>
        <strain evidence="2 3">CIRM-BRFM 2984</strain>
    </source>
</reference>
<gene>
    <name evidence="2" type="ORF">R3P38DRAFT_2800292</name>
</gene>
<feature type="compositionally biased region" description="Basic residues" evidence="1">
    <location>
        <begin position="608"/>
        <end position="619"/>
    </location>
</feature>
<protein>
    <submittedName>
        <fullName evidence="2">Uncharacterized protein</fullName>
    </submittedName>
</protein>
<evidence type="ECO:0000313" key="3">
    <source>
        <dbReference type="Proteomes" id="UP001362999"/>
    </source>
</evidence>